<evidence type="ECO:0000256" key="1">
    <source>
        <dbReference type="SAM" id="MobiDB-lite"/>
    </source>
</evidence>
<evidence type="ECO:0000313" key="3">
    <source>
        <dbReference type="Proteomes" id="UP000828390"/>
    </source>
</evidence>
<dbReference type="EMBL" id="JAIWYP010000012">
    <property type="protein sequence ID" value="KAH3724099.1"/>
    <property type="molecule type" value="Genomic_DNA"/>
</dbReference>
<protein>
    <submittedName>
        <fullName evidence="2">Uncharacterized protein</fullName>
    </submittedName>
</protein>
<keyword evidence="3" id="KW-1185">Reference proteome</keyword>
<evidence type="ECO:0000313" key="2">
    <source>
        <dbReference type="EMBL" id="KAH3724099.1"/>
    </source>
</evidence>
<proteinExistence type="predicted"/>
<reference evidence="2" key="1">
    <citation type="journal article" date="2019" name="bioRxiv">
        <title>The Genome of the Zebra Mussel, Dreissena polymorpha: A Resource for Invasive Species Research.</title>
        <authorList>
            <person name="McCartney M.A."/>
            <person name="Auch B."/>
            <person name="Kono T."/>
            <person name="Mallez S."/>
            <person name="Zhang Y."/>
            <person name="Obille A."/>
            <person name="Becker A."/>
            <person name="Abrahante J.E."/>
            <person name="Garbe J."/>
            <person name="Badalamenti J.P."/>
            <person name="Herman A."/>
            <person name="Mangelson H."/>
            <person name="Liachko I."/>
            <person name="Sullivan S."/>
            <person name="Sone E.D."/>
            <person name="Koren S."/>
            <person name="Silverstein K.A.T."/>
            <person name="Beckman K.B."/>
            <person name="Gohl D.M."/>
        </authorList>
    </citation>
    <scope>NUCLEOTIDE SEQUENCE</scope>
    <source>
        <strain evidence="2">Duluth1</strain>
        <tissue evidence="2">Whole animal</tissue>
    </source>
</reference>
<dbReference type="AlphaFoldDB" id="A0A9D4CF53"/>
<name>A0A9D4CF53_DREPO</name>
<feature type="region of interest" description="Disordered" evidence="1">
    <location>
        <begin position="121"/>
        <end position="143"/>
    </location>
</feature>
<dbReference type="Proteomes" id="UP000828390">
    <property type="component" value="Unassembled WGS sequence"/>
</dbReference>
<comment type="caution">
    <text evidence="2">The sequence shown here is derived from an EMBL/GenBank/DDBJ whole genome shotgun (WGS) entry which is preliminary data.</text>
</comment>
<organism evidence="2 3">
    <name type="scientific">Dreissena polymorpha</name>
    <name type="common">Zebra mussel</name>
    <name type="synonym">Mytilus polymorpha</name>
    <dbReference type="NCBI Taxonomy" id="45954"/>
    <lineage>
        <taxon>Eukaryota</taxon>
        <taxon>Metazoa</taxon>
        <taxon>Spiralia</taxon>
        <taxon>Lophotrochozoa</taxon>
        <taxon>Mollusca</taxon>
        <taxon>Bivalvia</taxon>
        <taxon>Autobranchia</taxon>
        <taxon>Heteroconchia</taxon>
        <taxon>Euheterodonta</taxon>
        <taxon>Imparidentia</taxon>
        <taxon>Neoheterodontei</taxon>
        <taxon>Myida</taxon>
        <taxon>Dreissenoidea</taxon>
        <taxon>Dreissenidae</taxon>
        <taxon>Dreissena</taxon>
    </lineage>
</organism>
<reference evidence="2" key="2">
    <citation type="submission" date="2020-11" db="EMBL/GenBank/DDBJ databases">
        <authorList>
            <person name="McCartney M.A."/>
            <person name="Auch B."/>
            <person name="Kono T."/>
            <person name="Mallez S."/>
            <person name="Becker A."/>
            <person name="Gohl D.M."/>
            <person name="Silverstein K.A.T."/>
            <person name="Koren S."/>
            <person name="Bechman K.B."/>
            <person name="Herman A."/>
            <person name="Abrahante J.E."/>
            <person name="Garbe J."/>
        </authorList>
    </citation>
    <scope>NUCLEOTIDE SEQUENCE</scope>
    <source>
        <strain evidence="2">Duluth1</strain>
        <tissue evidence="2">Whole animal</tissue>
    </source>
</reference>
<gene>
    <name evidence="2" type="ORF">DPMN_049901</name>
</gene>
<accession>A0A9D4CF53</accession>
<sequence>MQNAKKTQKSSAYYEDISSSDDLLAENEEINQLDYKNGINDFDTRDLDSSTSEVIVEPEVNVLDTVSGDVTDDIVSVDVIDCNVSGNNEEIAASSVVSANVSDDDSSDVTDDVISRRVGVEESAANTVSENEDESDYVRDTDRDKSEDVIVISDVSDELYPVVTDSGKYFYCGKAIAQNGSGNLDEDRIEIYYLQRK</sequence>